<keyword evidence="12" id="KW-1185">Reference proteome</keyword>
<dbReference type="InterPro" id="IPR001585">
    <property type="entry name" value="TAL/FSA"/>
</dbReference>
<comment type="catalytic activity">
    <reaction evidence="8 9">
        <text>D-sedoheptulose 7-phosphate + D-glyceraldehyde 3-phosphate = D-erythrose 4-phosphate + beta-D-fructose 6-phosphate</text>
        <dbReference type="Rhea" id="RHEA:17053"/>
        <dbReference type="ChEBI" id="CHEBI:16897"/>
        <dbReference type="ChEBI" id="CHEBI:57483"/>
        <dbReference type="ChEBI" id="CHEBI:57634"/>
        <dbReference type="ChEBI" id="CHEBI:59776"/>
        <dbReference type="EC" id="2.2.1.2"/>
    </reaction>
</comment>
<keyword evidence="5 9" id="KW-0808">Transferase</keyword>
<dbReference type="PANTHER" id="PTHR10683">
    <property type="entry name" value="TRANSALDOLASE"/>
    <property type="match status" value="1"/>
</dbReference>
<dbReference type="Proteomes" id="UP000005244">
    <property type="component" value="Unassembled WGS sequence"/>
</dbReference>
<reference evidence="11 12" key="2">
    <citation type="submission" date="2012-07" db="EMBL/GenBank/DDBJ databases">
        <authorList>
            <person name="Durkin A.S."/>
            <person name="McCorrison J."/>
            <person name="Torralba M."/>
            <person name="Gillis M."/>
            <person name="Methe B."/>
            <person name="Sutton G."/>
            <person name="Nelson K.E."/>
        </authorList>
    </citation>
    <scope>NUCLEOTIDE SEQUENCE [LARGE SCALE GENOMIC DNA]</scope>
    <source>
        <strain evidence="11 12">OBRC8</strain>
    </source>
</reference>
<evidence type="ECO:0000313" key="11">
    <source>
        <dbReference type="EMBL" id="EJU23667.1"/>
    </source>
</evidence>
<dbReference type="InterPro" id="IPR022999">
    <property type="entry name" value="Transaldolase_3B"/>
</dbReference>
<dbReference type="InterPro" id="IPR033919">
    <property type="entry name" value="TSA/FSA_arc/bac"/>
</dbReference>
<comment type="function">
    <text evidence="9">Transaldolase is important for the balance of metabolites in the pentose-phosphate pathway.</text>
</comment>
<evidence type="ECO:0000256" key="3">
    <source>
        <dbReference type="ARBA" id="ARBA00005740"/>
    </source>
</evidence>
<dbReference type="PROSITE" id="PS01054">
    <property type="entry name" value="TRANSALDOLASE_1"/>
    <property type="match status" value="1"/>
</dbReference>
<evidence type="ECO:0000256" key="4">
    <source>
        <dbReference type="ARBA" id="ARBA00022490"/>
    </source>
</evidence>
<comment type="caution">
    <text evidence="11">The sequence shown here is derived from an EMBL/GenBank/DDBJ whole genome shotgun (WGS) entry which is preliminary data.</text>
</comment>
<evidence type="ECO:0000313" key="12">
    <source>
        <dbReference type="Proteomes" id="UP000005244"/>
    </source>
</evidence>
<dbReference type="InterPro" id="IPR013785">
    <property type="entry name" value="Aldolase_TIM"/>
</dbReference>
<dbReference type="Pfam" id="PF00923">
    <property type="entry name" value="TAL_FSA"/>
    <property type="match status" value="1"/>
</dbReference>
<dbReference type="InterPro" id="IPR004731">
    <property type="entry name" value="Transaldolase_3B/F6P_aldolase"/>
</dbReference>
<evidence type="ECO:0000313" key="13">
    <source>
        <dbReference type="Proteomes" id="UP000017818"/>
    </source>
</evidence>
<evidence type="ECO:0000256" key="2">
    <source>
        <dbReference type="ARBA" id="ARBA00004857"/>
    </source>
</evidence>
<evidence type="ECO:0000313" key="10">
    <source>
        <dbReference type="EMBL" id="EHL15004.1"/>
    </source>
</evidence>
<comment type="pathway">
    <text evidence="2 9">Carbohydrate degradation; pentose phosphate pathway; D-glyceraldehyde 3-phosphate and beta-D-fructose 6-phosphate from D-ribose 5-phosphate and D-xylulose 5-phosphate (non-oxidative stage): step 2/3.</text>
</comment>
<dbReference type="EMBL" id="ALNK01000015">
    <property type="protein sequence ID" value="EJU23667.1"/>
    <property type="molecule type" value="Genomic_DNA"/>
</dbReference>
<evidence type="ECO:0000256" key="5">
    <source>
        <dbReference type="ARBA" id="ARBA00022679"/>
    </source>
</evidence>
<keyword evidence="7 9" id="KW-0704">Schiff base</keyword>
<dbReference type="GO" id="GO:0004801">
    <property type="term" value="F:transaldolase activity"/>
    <property type="evidence" value="ECO:0007669"/>
    <property type="project" value="UniProtKB-UniRule"/>
</dbReference>
<dbReference type="OrthoDB" id="9807051at2"/>
<evidence type="ECO:0000256" key="9">
    <source>
        <dbReference type="HAMAP-Rule" id="MF_00494"/>
    </source>
</evidence>
<accession>J5WQL7</accession>
<dbReference type="GO" id="GO:0006098">
    <property type="term" value="P:pentose-phosphate shunt"/>
    <property type="evidence" value="ECO:0007669"/>
    <property type="project" value="UniProtKB-UniRule"/>
</dbReference>
<dbReference type="Proteomes" id="UP000017818">
    <property type="component" value="Unassembled WGS sequence"/>
</dbReference>
<sequence>MKIFLDTANINEIKEGASWGIVDGVTTNPSLIAKEKRDFKQVVKEICEIVDGPISAEVISEDAEGMIKEARELVKIHENIVVKIPMTVEGLKAVSVISKEGIHTNVTLIFSANQALLAAKAGATYVSPFLGRVDDIGSEGMDLVRKIVEIFDIYGYDTEVIAASVRHPLHVTDAALAGAHIATIPMKVLEQMVKHPLTDKGIASFMKDWESAFGK</sequence>
<dbReference type="FunFam" id="3.20.20.70:FF:000018">
    <property type="entry name" value="Probable transaldolase"/>
    <property type="match status" value="1"/>
</dbReference>
<dbReference type="SUPFAM" id="SSF51569">
    <property type="entry name" value="Aldolase"/>
    <property type="match status" value="1"/>
</dbReference>
<dbReference type="HAMAP" id="MF_00494">
    <property type="entry name" value="Transaldolase_3b"/>
    <property type="match status" value="1"/>
</dbReference>
<keyword evidence="11" id="KW-0456">Lyase</keyword>
<accession>V9HJN3</accession>
<dbReference type="EC" id="2.2.1.2" evidence="9"/>
<dbReference type="GO" id="GO:0005975">
    <property type="term" value="P:carbohydrate metabolic process"/>
    <property type="evidence" value="ECO:0007669"/>
    <property type="project" value="InterPro"/>
</dbReference>
<comment type="similarity">
    <text evidence="3 9">Belongs to the transaldolase family. Type 3B subfamily.</text>
</comment>
<protein>
    <recommendedName>
        <fullName evidence="9">Probable transaldolase</fullName>
        <ecNumber evidence="9">2.2.1.2</ecNumber>
    </recommendedName>
</protein>
<dbReference type="Gene3D" id="3.20.20.70">
    <property type="entry name" value="Aldolase class I"/>
    <property type="match status" value="1"/>
</dbReference>
<dbReference type="UniPathway" id="UPA00115">
    <property type="reaction ID" value="UER00414"/>
</dbReference>
<dbReference type="RefSeq" id="WP_009527400.1">
    <property type="nucleotide sequence ID" value="NZ_ALNK01000015.1"/>
</dbReference>
<dbReference type="InterPro" id="IPR018225">
    <property type="entry name" value="Transaldolase_AS"/>
</dbReference>
<evidence type="ECO:0000256" key="6">
    <source>
        <dbReference type="ARBA" id="ARBA00023126"/>
    </source>
</evidence>
<gene>
    <name evidence="11" type="primary">fsa</name>
    <name evidence="9" type="synonym">tal</name>
    <name evidence="11" type="ORF">HMPREF1143_2123</name>
    <name evidence="10" type="ORF">HMPREF9630_00782</name>
</gene>
<dbReference type="GO" id="GO:0016832">
    <property type="term" value="F:aldehyde-lyase activity"/>
    <property type="evidence" value="ECO:0007669"/>
    <property type="project" value="InterPro"/>
</dbReference>
<dbReference type="CDD" id="cd00956">
    <property type="entry name" value="Transaldolase_FSA"/>
    <property type="match status" value="1"/>
</dbReference>
<evidence type="ECO:0000256" key="8">
    <source>
        <dbReference type="ARBA" id="ARBA00048810"/>
    </source>
</evidence>
<comment type="subcellular location">
    <subcellularLocation>
        <location evidence="1 9">Cytoplasm</location>
    </subcellularLocation>
</comment>
<reference evidence="10 13" key="1">
    <citation type="submission" date="2012-05" db="EMBL/GenBank/DDBJ databases">
        <title>The Genome Sequence of Eubacteriaceae bacterium CM2.</title>
        <authorList>
            <consortium name="The Broad Institute Genome Sequencing Platform"/>
            <person name="Earl A."/>
            <person name="Ward D."/>
            <person name="Feldgarden M."/>
            <person name="Gevers D."/>
            <person name="Sizova M."/>
            <person name="Hazen A."/>
            <person name="Epstein S."/>
            <person name="Walker B."/>
            <person name="Young S.K."/>
            <person name="Zeng Q."/>
            <person name="Gargeya S."/>
            <person name="Fitzgerald M."/>
            <person name="Haas B."/>
            <person name="Abouelleil A."/>
            <person name="Alvarado L."/>
            <person name="Arachchi H.M."/>
            <person name="Berlin A."/>
            <person name="Chapman S.B."/>
            <person name="Goldberg J."/>
            <person name="Griggs A."/>
            <person name="Gujja S."/>
            <person name="Hansen M."/>
            <person name="Howarth C."/>
            <person name="Imamovic A."/>
            <person name="Larimer J."/>
            <person name="McCowen C."/>
            <person name="Montmayeur A."/>
            <person name="Murphy C."/>
            <person name="Neiman D."/>
            <person name="Pearson M."/>
            <person name="Priest M."/>
            <person name="Roberts A."/>
            <person name="Saif S."/>
            <person name="Shea T."/>
            <person name="Sisk P."/>
            <person name="Sykes S."/>
            <person name="Wortman J."/>
            <person name="Nusbaum C."/>
            <person name="Birren B."/>
        </authorList>
    </citation>
    <scope>NUCLEOTIDE SEQUENCE [LARGE SCALE GENOMIC DNA]</scope>
    <source>
        <strain evidence="10 13">CM2</strain>
    </source>
</reference>
<keyword evidence="6 9" id="KW-0570">Pentose shunt</keyword>
<dbReference type="NCBIfam" id="TIGR00875">
    <property type="entry name" value="fsa_talC_mipB"/>
    <property type="match status" value="1"/>
</dbReference>
<proteinExistence type="inferred from homology"/>
<dbReference type="EMBL" id="AFZF02000006">
    <property type="protein sequence ID" value="EHL15004.1"/>
    <property type="molecule type" value="Genomic_DNA"/>
</dbReference>
<dbReference type="GO" id="GO:0005737">
    <property type="term" value="C:cytoplasm"/>
    <property type="evidence" value="ECO:0007669"/>
    <property type="project" value="UniProtKB-SubCell"/>
</dbReference>
<dbReference type="PATRIC" id="fig|796939.3.peg.1765"/>
<organism evidence="11 12">
    <name type="scientific">Peptoanaerobacter stomatis</name>
    <dbReference type="NCBI Taxonomy" id="796937"/>
    <lineage>
        <taxon>Bacteria</taxon>
        <taxon>Bacillati</taxon>
        <taxon>Bacillota</taxon>
        <taxon>Clostridia</taxon>
        <taxon>Peptostreptococcales</taxon>
        <taxon>Filifactoraceae</taxon>
        <taxon>Peptoanaerobacter</taxon>
    </lineage>
</organism>
<name>J5WQL7_9FIRM</name>
<evidence type="ECO:0000256" key="7">
    <source>
        <dbReference type="ARBA" id="ARBA00023270"/>
    </source>
</evidence>
<keyword evidence="4 9" id="KW-0963">Cytoplasm</keyword>
<dbReference type="PROSITE" id="PS00958">
    <property type="entry name" value="TRANSALDOLASE_2"/>
    <property type="match status" value="1"/>
</dbReference>
<dbReference type="AlphaFoldDB" id="J5WQL7"/>
<evidence type="ECO:0000256" key="1">
    <source>
        <dbReference type="ARBA" id="ARBA00004496"/>
    </source>
</evidence>
<dbReference type="HOGENOM" id="CLU_079764_0_0_9"/>
<dbReference type="PANTHER" id="PTHR10683:SF40">
    <property type="entry name" value="FRUCTOSE-6-PHOSPHATE ALDOLASE 1-RELATED"/>
    <property type="match status" value="1"/>
</dbReference>
<feature type="active site" description="Schiff-base intermediate with substrate" evidence="9">
    <location>
        <position position="83"/>
    </location>
</feature>